<evidence type="ECO:0000256" key="6">
    <source>
        <dbReference type="ARBA" id="ARBA00023012"/>
    </source>
</evidence>
<evidence type="ECO:0000313" key="10">
    <source>
        <dbReference type="Proteomes" id="UP000886723"/>
    </source>
</evidence>
<keyword evidence="4" id="KW-0808">Transferase</keyword>
<evidence type="ECO:0000259" key="8">
    <source>
        <dbReference type="PROSITE" id="PS50109"/>
    </source>
</evidence>
<dbReference type="CDD" id="cd00075">
    <property type="entry name" value="HATPase"/>
    <property type="match status" value="1"/>
</dbReference>
<name>A0A9D1NUJ1_9FIRM</name>
<dbReference type="EMBL" id="DVON01000092">
    <property type="protein sequence ID" value="HIV12354.1"/>
    <property type="molecule type" value="Genomic_DNA"/>
</dbReference>
<accession>A0A9D1NUJ1</accession>
<organism evidence="9 10">
    <name type="scientific">Candidatus Pullilachnospira stercoravium</name>
    <dbReference type="NCBI Taxonomy" id="2840913"/>
    <lineage>
        <taxon>Bacteria</taxon>
        <taxon>Bacillati</taxon>
        <taxon>Bacillota</taxon>
        <taxon>Clostridia</taxon>
        <taxon>Lachnospirales</taxon>
        <taxon>Lachnospiraceae</taxon>
        <taxon>Lachnospiraceae incertae sedis</taxon>
        <taxon>Candidatus Pullilachnospira</taxon>
    </lineage>
</organism>
<dbReference type="Pfam" id="PF00512">
    <property type="entry name" value="HisKA"/>
    <property type="match status" value="1"/>
</dbReference>
<protein>
    <recommendedName>
        <fullName evidence="2">histidine kinase</fullName>
        <ecNumber evidence="2">2.7.13.3</ecNumber>
    </recommendedName>
</protein>
<dbReference type="PRINTS" id="PR00344">
    <property type="entry name" value="BCTRLSENSOR"/>
</dbReference>
<dbReference type="PANTHER" id="PTHR43711">
    <property type="entry name" value="TWO-COMPONENT HISTIDINE KINASE"/>
    <property type="match status" value="1"/>
</dbReference>
<dbReference type="InterPro" id="IPR003661">
    <property type="entry name" value="HisK_dim/P_dom"/>
</dbReference>
<dbReference type="AlphaFoldDB" id="A0A9D1NUJ1"/>
<keyword evidence="3" id="KW-0597">Phosphoprotein</keyword>
<keyword evidence="6" id="KW-0902">Two-component regulatory system</keyword>
<reference evidence="9" key="1">
    <citation type="submission" date="2020-10" db="EMBL/GenBank/DDBJ databases">
        <authorList>
            <person name="Gilroy R."/>
        </authorList>
    </citation>
    <scope>NUCLEOTIDE SEQUENCE</scope>
    <source>
        <strain evidence="9">ChiBcec2-4451</strain>
    </source>
</reference>
<gene>
    <name evidence="9" type="ORF">IAA63_04335</name>
</gene>
<evidence type="ECO:0000256" key="7">
    <source>
        <dbReference type="SAM" id="Coils"/>
    </source>
</evidence>
<evidence type="ECO:0000256" key="4">
    <source>
        <dbReference type="ARBA" id="ARBA00022679"/>
    </source>
</evidence>
<feature type="domain" description="Histidine kinase" evidence="8">
    <location>
        <begin position="89"/>
        <end position="305"/>
    </location>
</feature>
<comment type="caution">
    <text evidence="9">The sequence shown here is derived from an EMBL/GenBank/DDBJ whole genome shotgun (WGS) entry which is preliminary data.</text>
</comment>
<evidence type="ECO:0000256" key="2">
    <source>
        <dbReference type="ARBA" id="ARBA00012438"/>
    </source>
</evidence>
<dbReference type="InterPro" id="IPR050736">
    <property type="entry name" value="Sensor_HK_Regulatory"/>
</dbReference>
<evidence type="ECO:0000256" key="3">
    <source>
        <dbReference type="ARBA" id="ARBA00022553"/>
    </source>
</evidence>
<dbReference type="GO" id="GO:0000155">
    <property type="term" value="F:phosphorelay sensor kinase activity"/>
    <property type="evidence" value="ECO:0007669"/>
    <property type="project" value="InterPro"/>
</dbReference>
<dbReference type="CDD" id="cd00082">
    <property type="entry name" value="HisKA"/>
    <property type="match status" value="1"/>
</dbReference>
<dbReference type="InterPro" id="IPR003594">
    <property type="entry name" value="HATPase_dom"/>
</dbReference>
<dbReference type="EC" id="2.7.13.3" evidence="2"/>
<dbReference type="Gene3D" id="3.30.565.10">
    <property type="entry name" value="Histidine kinase-like ATPase, C-terminal domain"/>
    <property type="match status" value="1"/>
</dbReference>
<feature type="coiled-coil region" evidence="7">
    <location>
        <begin position="66"/>
        <end position="93"/>
    </location>
</feature>
<dbReference type="Pfam" id="PF02518">
    <property type="entry name" value="HATPase_c"/>
    <property type="match status" value="1"/>
</dbReference>
<reference evidence="9" key="2">
    <citation type="journal article" date="2021" name="PeerJ">
        <title>Extensive microbial diversity within the chicken gut microbiome revealed by metagenomics and culture.</title>
        <authorList>
            <person name="Gilroy R."/>
            <person name="Ravi A."/>
            <person name="Getino M."/>
            <person name="Pursley I."/>
            <person name="Horton D.L."/>
            <person name="Alikhan N.F."/>
            <person name="Baker D."/>
            <person name="Gharbi K."/>
            <person name="Hall N."/>
            <person name="Watson M."/>
            <person name="Adriaenssens E.M."/>
            <person name="Foster-Nyarko E."/>
            <person name="Jarju S."/>
            <person name="Secka A."/>
            <person name="Antonio M."/>
            <person name="Oren A."/>
            <person name="Chaudhuri R.R."/>
            <person name="La Ragione R."/>
            <person name="Hildebrand F."/>
            <person name="Pallen M.J."/>
        </authorList>
    </citation>
    <scope>NUCLEOTIDE SEQUENCE</scope>
    <source>
        <strain evidence="9">ChiBcec2-4451</strain>
    </source>
</reference>
<evidence type="ECO:0000313" key="9">
    <source>
        <dbReference type="EMBL" id="HIV12354.1"/>
    </source>
</evidence>
<dbReference type="PANTHER" id="PTHR43711:SF1">
    <property type="entry name" value="HISTIDINE KINASE 1"/>
    <property type="match status" value="1"/>
</dbReference>
<dbReference type="InterPro" id="IPR005467">
    <property type="entry name" value="His_kinase_dom"/>
</dbReference>
<dbReference type="PROSITE" id="PS50109">
    <property type="entry name" value="HIS_KIN"/>
    <property type="match status" value="1"/>
</dbReference>
<evidence type="ECO:0000256" key="1">
    <source>
        <dbReference type="ARBA" id="ARBA00000085"/>
    </source>
</evidence>
<evidence type="ECO:0000256" key="5">
    <source>
        <dbReference type="ARBA" id="ARBA00022777"/>
    </source>
</evidence>
<keyword evidence="5 9" id="KW-0418">Kinase</keyword>
<dbReference type="Gene3D" id="1.10.287.130">
    <property type="match status" value="1"/>
</dbReference>
<dbReference type="SUPFAM" id="SSF55874">
    <property type="entry name" value="ATPase domain of HSP90 chaperone/DNA topoisomerase II/histidine kinase"/>
    <property type="match status" value="1"/>
</dbReference>
<sequence>MWKLMIFVMCAAACFGAAALMMRRRERKLAGRIQEMLEDAAAGKLPREHLDESSISAVENSMWRYLNGREMILERMKKEQQQMQQEISDISHQTMVPLSNIALYSQLLEEGLERERGGAGGEIQEELAALKEQVKTLDFLMGRLMKLSRLESGIIHIRAERQPLAPVLETVRGQFLARAARKNIDLTVQAGQEEALFDAKWTVEAVSNIVDNAVKYTPEGGKVSISVEALTSLVRVDIRDNGRGISEEEQARIFTRFYRAEGTARQPGVGIGLYIAREVMRAQNGYIRVSSAPGRGSVFSLYFLR</sequence>
<dbReference type="SMART" id="SM00388">
    <property type="entry name" value="HisKA"/>
    <property type="match status" value="1"/>
</dbReference>
<dbReference type="SMART" id="SM00387">
    <property type="entry name" value="HATPase_c"/>
    <property type="match status" value="1"/>
</dbReference>
<comment type="catalytic activity">
    <reaction evidence="1">
        <text>ATP + protein L-histidine = ADP + protein N-phospho-L-histidine.</text>
        <dbReference type="EC" id="2.7.13.3"/>
    </reaction>
</comment>
<dbReference type="InterPro" id="IPR004358">
    <property type="entry name" value="Sig_transdc_His_kin-like_C"/>
</dbReference>
<dbReference type="Proteomes" id="UP000886723">
    <property type="component" value="Unassembled WGS sequence"/>
</dbReference>
<proteinExistence type="predicted"/>
<dbReference type="SUPFAM" id="SSF47384">
    <property type="entry name" value="Homodimeric domain of signal transducing histidine kinase"/>
    <property type="match status" value="1"/>
</dbReference>
<keyword evidence="7" id="KW-0175">Coiled coil</keyword>
<dbReference type="InterPro" id="IPR036097">
    <property type="entry name" value="HisK_dim/P_sf"/>
</dbReference>
<dbReference type="InterPro" id="IPR036890">
    <property type="entry name" value="HATPase_C_sf"/>
</dbReference>